<dbReference type="Gene3D" id="3.40.50.300">
    <property type="entry name" value="P-loop containing nucleotide triphosphate hydrolases"/>
    <property type="match status" value="1"/>
</dbReference>
<dbReference type="InterPro" id="IPR027417">
    <property type="entry name" value="P-loop_NTPase"/>
</dbReference>
<feature type="domain" description="ABC transporter" evidence="4">
    <location>
        <begin position="4"/>
        <end position="228"/>
    </location>
</feature>
<dbReference type="PROSITE" id="PS50893">
    <property type="entry name" value="ABC_TRANSPORTER_2"/>
    <property type="match status" value="1"/>
</dbReference>
<comment type="caution">
    <text evidence="5">The sequence shown here is derived from an EMBL/GenBank/DDBJ whole genome shotgun (WGS) entry which is preliminary data.</text>
</comment>
<evidence type="ECO:0000313" key="6">
    <source>
        <dbReference type="Proteomes" id="UP000886893"/>
    </source>
</evidence>
<dbReference type="PANTHER" id="PTHR42939:SF1">
    <property type="entry name" value="ABC TRANSPORTER ATP-BINDING PROTEIN ALBC-RELATED"/>
    <property type="match status" value="1"/>
</dbReference>
<dbReference type="InterPro" id="IPR003593">
    <property type="entry name" value="AAA+_ATPase"/>
</dbReference>
<dbReference type="CDD" id="cd03230">
    <property type="entry name" value="ABC_DR_subfamily_A"/>
    <property type="match status" value="1"/>
</dbReference>
<proteinExistence type="predicted"/>
<reference evidence="5" key="2">
    <citation type="journal article" date="2021" name="PeerJ">
        <title>Extensive microbial diversity within the chicken gut microbiome revealed by metagenomics and culture.</title>
        <authorList>
            <person name="Gilroy R."/>
            <person name="Ravi A."/>
            <person name="Getino M."/>
            <person name="Pursley I."/>
            <person name="Horton D.L."/>
            <person name="Alikhan N.F."/>
            <person name="Baker D."/>
            <person name="Gharbi K."/>
            <person name="Hall N."/>
            <person name="Watson M."/>
            <person name="Adriaenssens E.M."/>
            <person name="Foster-Nyarko E."/>
            <person name="Jarju S."/>
            <person name="Secka A."/>
            <person name="Antonio M."/>
            <person name="Oren A."/>
            <person name="Chaudhuri R.R."/>
            <person name="La Ragione R."/>
            <person name="Hildebrand F."/>
            <person name="Pallen M.J."/>
        </authorList>
    </citation>
    <scope>NUCLEOTIDE SEQUENCE</scope>
    <source>
        <strain evidence="5">14508</strain>
    </source>
</reference>
<keyword evidence="2" id="KW-0547">Nucleotide-binding</keyword>
<reference evidence="5" key="1">
    <citation type="submission" date="2020-10" db="EMBL/GenBank/DDBJ databases">
        <authorList>
            <person name="Gilroy R."/>
        </authorList>
    </citation>
    <scope>NUCLEOTIDE SEQUENCE</scope>
    <source>
        <strain evidence="5">14508</strain>
    </source>
</reference>
<dbReference type="Pfam" id="PF00005">
    <property type="entry name" value="ABC_tran"/>
    <property type="match status" value="1"/>
</dbReference>
<dbReference type="AlphaFoldDB" id="A0A9D1GAS6"/>
<evidence type="ECO:0000259" key="4">
    <source>
        <dbReference type="PROSITE" id="PS50893"/>
    </source>
</evidence>
<dbReference type="GO" id="GO:0016887">
    <property type="term" value="F:ATP hydrolysis activity"/>
    <property type="evidence" value="ECO:0007669"/>
    <property type="project" value="InterPro"/>
</dbReference>
<evidence type="ECO:0000256" key="1">
    <source>
        <dbReference type="ARBA" id="ARBA00022448"/>
    </source>
</evidence>
<protein>
    <submittedName>
        <fullName evidence="5">ABC transporter ATP-binding protein</fullName>
    </submittedName>
</protein>
<evidence type="ECO:0000313" key="5">
    <source>
        <dbReference type="EMBL" id="HIT17913.1"/>
    </source>
</evidence>
<accession>A0A9D1GAS6</accession>
<name>A0A9D1GAS6_9FIRM</name>
<evidence type="ECO:0000256" key="3">
    <source>
        <dbReference type="ARBA" id="ARBA00022840"/>
    </source>
</evidence>
<evidence type="ECO:0000256" key="2">
    <source>
        <dbReference type="ARBA" id="ARBA00022741"/>
    </source>
</evidence>
<dbReference type="EMBL" id="DVKI01000191">
    <property type="protein sequence ID" value="HIT17913.1"/>
    <property type="molecule type" value="Genomic_DNA"/>
</dbReference>
<dbReference type="SUPFAM" id="SSF52540">
    <property type="entry name" value="P-loop containing nucleoside triphosphate hydrolases"/>
    <property type="match status" value="1"/>
</dbReference>
<keyword evidence="1" id="KW-0813">Transport</keyword>
<gene>
    <name evidence="5" type="ORF">IAD04_06045</name>
</gene>
<dbReference type="SMART" id="SM00382">
    <property type="entry name" value="AAA"/>
    <property type="match status" value="1"/>
</dbReference>
<keyword evidence="3 5" id="KW-0067">ATP-binding</keyword>
<dbReference type="InterPro" id="IPR003439">
    <property type="entry name" value="ABC_transporter-like_ATP-bd"/>
</dbReference>
<dbReference type="GO" id="GO:0005524">
    <property type="term" value="F:ATP binding"/>
    <property type="evidence" value="ECO:0007669"/>
    <property type="project" value="UniProtKB-KW"/>
</dbReference>
<dbReference type="InterPro" id="IPR051782">
    <property type="entry name" value="ABC_Transporter_VariousFunc"/>
</dbReference>
<dbReference type="Proteomes" id="UP000886893">
    <property type="component" value="Unassembled WGS sequence"/>
</dbReference>
<sequence length="234" mass="26170">MALIEISHLTKTYGGNDIPALEDVNISLESGQIVGLLGPNGSGKTTLIKVLNGLLQSYEGEVLIDGQKPGPYTKSIVSYLPDVTYLQENQRVSDIILYFDDLFSDFDKDNMLDLLKTFRIKLNSRCKHLSKGNKEKLQLGLVLSRKAKVYLLDEPIGGVDPAARDFIIETILANYAKDSLVLISTHLIEDIESICNSVIMLKEGQVVLQGNCNQIRKEHENKTLNQIFKELFRC</sequence>
<organism evidence="5 6">
    <name type="scientific">Candidatus Caccosoma faecigallinarum</name>
    <dbReference type="NCBI Taxonomy" id="2840720"/>
    <lineage>
        <taxon>Bacteria</taxon>
        <taxon>Bacillati</taxon>
        <taxon>Bacillota</taxon>
        <taxon>Bacillota incertae sedis</taxon>
        <taxon>Candidatus Caccosoma</taxon>
    </lineage>
</organism>
<dbReference type="PANTHER" id="PTHR42939">
    <property type="entry name" value="ABC TRANSPORTER ATP-BINDING PROTEIN ALBC-RELATED"/>
    <property type="match status" value="1"/>
</dbReference>